<dbReference type="AlphaFoldDB" id="A0A0F9KCM8"/>
<accession>A0A0F9KCM8</accession>
<organism evidence="1">
    <name type="scientific">marine sediment metagenome</name>
    <dbReference type="NCBI Taxonomy" id="412755"/>
    <lineage>
        <taxon>unclassified sequences</taxon>
        <taxon>metagenomes</taxon>
        <taxon>ecological metagenomes</taxon>
    </lineage>
</organism>
<dbReference type="EMBL" id="LAZR01008291">
    <property type="protein sequence ID" value="KKM79743.1"/>
    <property type="molecule type" value="Genomic_DNA"/>
</dbReference>
<evidence type="ECO:0000313" key="1">
    <source>
        <dbReference type="EMBL" id="KKM79743.1"/>
    </source>
</evidence>
<sequence>MSRNFGYLAAGFWRHRKVRQLDDAGRLLMCYLFSCQHGNSCGCFTLPLDYITADLRWKIEKTAKAVAVCIKADLIEYDDAFDLVRIRGWLNQNLPRNPRVAEHMIKIVDALPDSPLRAATIKAMRASDNYLIKDVIELLPGGTGKRPPK</sequence>
<comment type="caution">
    <text evidence="1">The sequence shown here is derived from an EMBL/GenBank/DDBJ whole genome shotgun (WGS) entry which is preliminary data.</text>
</comment>
<feature type="non-terminal residue" evidence="1">
    <location>
        <position position="149"/>
    </location>
</feature>
<proteinExistence type="predicted"/>
<reference evidence="1" key="1">
    <citation type="journal article" date="2015" name="Nature">
        <title>Complex archaea that bridge the gap between prokaryotes and eukaryotes.</title>
        <authorList>
            <person name="Spang A."/>
            <person name="Saw J.H."/>
            <person name="Jorgensen S.L."/>
            <person name="Zaremba-Niedzwiedzka K."/>
            <person name="Martijn J."/>
            <person name="Lind A.E."/>
            <person name="van Eijk R."/>
            <person name="Schleper C."/>
            <person name="Guy L."/>
            <person name="Ettema T.J."/>
        </authorList>
    </citation>
    <scope>NUCLEOTIDE SEQUENCE</scope>
</reference>
<name>A0A0F9KCM8_9ZZZZ</name>
<gene>
    <name evidence="1" type="ORF">LCGC14_1346720</name>
</gene>
<protein>
    <submittedName>
        <fullName evidence="1">Uncharacterized protein</fullName>
    </submittedName>
</protein>